<dbReference type="GO" id="GO:0010498">
    <property type="term" value="P:proteasomal protein catabolic process"/>
    <property type="evidence" value="ECO:0007669"/>
    <property type="project" value="InterPro"/>
</dbReference>
<name>A0A2R5GDP9_9STRA</name>
<sequence>MDVVLGVTGKGYAMVLTDMTSNRSIFSLKHDEDKAAMVDERKVLACGGDQASRSQFTEYVSKNFALTALRTGLEMSNHAAAHFVRNELARAIRARGGPHQANSILAGVDHEGPAMYYLDYLGTMAKVDYAAQGYCGYFSLSLMDKNWKRNMTKEEGRDLLLMCIDQLRARFIINSTRYKLIVVDETGKSAEEIIEP</sequence>
<keyword evidence="1 4" id="KW-0963">Cytoplasm</keyword>
<comment type="function">
    <text evidence="4">Component of the proteasome, a multicatalytic proteinase complex which is characterized by its ability to cleave peptides with Arg, Phe, Tyr, Leu, and Glu adjacent to the leaving group at neutral or slightly basic pH. The proteasome has an ATP-dependent proteolytic activity.</text>
</comment>
<dbReference type="GO" id="GO:0005839">
    <property type="term" value="C:proteasome core complex"/>
    <property type="evidence" value="ECO:0007669"/>
    <property type="project" value="InterPro"/>
</dbReference>
<dbReference type="PANTHER" id="PTHR32194:SF2">
    <property type="entry name" value="PROTEASOME SUBUNIT BETA TYPE-1"/>
    <property type="match status" value="1"/>
</dbReference>
<comment type="subunit">
    <text evidence="4">Component of the proteasome complex.</text>
</comment>
<keyword evidence="6" id="KW-1185">Reference proteome</keyword>
<accession>A0A2R5GDP9</accession>
<comment type="similarity">
    <text evidence="4">Belongs to the peptidase T1B family.</text>
</comment>
<dbReference type="InParanoid" id="A0A2R5GDP9"/>
<evidence type="ECO:0000313" key="5">
    <source>
        <dbReference type="EMBL" id="GBG28449.1"/>
    </source>
</evidence>
<dbReference type="InterPro" id="IPR001353">
    <property type="entry name" value="Proteasome_sua/b"/>
</dbReference>
<comment type="caution">
    <text evidence="5">The sequence shown here is derived from an EMBL/GenBank/DDBJ whole genome shotgun (WGS) entry which is preliminary data.</text>
</comment>
<dbReference type="PANTHER" id="PTHR32194">
    <property type="entry name" value="METALLOPROTEASE TLDD"/>
    <property type="match status" value="1"/>
</dbReference>
<gene>
    <name evidence="5" type="ORF">FCC1311_046722</name>
</gene>
<keyword evidence="2 4" id="KW-0647">Proteasome</keyword>
<keyword evidence="3 4" id="KW-0539">Nucleus</keyword>
<proteinExistence type="inferred from homology"/>
<dbReference type="Gene3D" id="3.60.20.10">
    <property type="entry name" value="Glutamine Phosphoribosylpyrophosphate, subunit 1, domain 1"/>
    <property type="match status" value="1"/>
</dbReference>
<evidence type="ECO:0000256" key="1">
    <source>
        <dbReference type="ARBA" id="ARBA00022490"/>
    </source>
</evidence>
<organism evidence="5 6">
    <name type="scientific">Hondaea fermentalgiana</name>
    <dbReference type="NCBI Taxonomy" id="2315210"/>
    <lineage>
        <taxon>Eukaryota</taxon>
        <taxon>Sar</taxon>
        <taxon>Stramenopiles</taxon>
        <taxon>Bigyra</taxon>
        <taxon>Labyrinthulomycetes</taxon>
        <taxon>Thraustochytrida</taxon>
        <taxon>Thraustochytriidae</taxon>
        <taxon>Hondaea</taxon>
    </lineage>
</organism>
<dbReference type="OrthoDB" id="268428at2759"/>
<evidence type="ECO:0000256" key="2">
    <source>
        <dbReference type="ARBA" id="ARBA00022942"/>
    </source>
</evidence>
<comment type="subcellular location">
    <subcellularLocation>
        <location evidence="4">Cytoplasm</location>
    </subcellularLocation>
    <subcellularLocation>
        <location evidence="4">Nucleus</location>
    </subcellularLocation>
</comment>
<evidence type="ECO:0000313" key="6">
    <source>
        <dbReference type="Proteomes" id="UP000241890"/>
    </source>
</evidence>
<protein>
    <recommendedName>
        <fullName evidence="4">Proteasome subunit beta</fullName>
    </recommendedName>
</protein>
<dbReference type="EMBL" id="BEYU01000041">
    <property type="protein sequence ID" value="GBG28449.1"/>
    <property type="molecule type" value="Genomic_DNA"/>
</dbReference>
<dbReference type="Pfam" id="PF00227">
    <property type="entry name" value="Proteasome"/>
    <property type="match status" value="1"/>
</dbReference>
<dbReference type="AlphaFoldDB" id="A0A2R5GDP9"/>
<dbReference type="Proteomes" id="UP000241890">
    <property type="component" value="Unassembled WGS sequence"/>
</dbReference>
<dbReference type="FunCoup" id="A0A2R5GDP9">
    <property type="interactions" value="277"/>
</dbReference>
<dbReference type="InterPro" id="IPR023333">
    <property type="entry name" value="Proteasome_suB-type"/>
</dbReference>
<evidence type="ECO:0000256" key="3">
    <source>
        <dbReference type="ARBA" id="ARBA00023242"/>
    </source>
</evidence>
<dbReference type="GO" id="GO:0005737">
    <property type="term" value="C:cytoplasm"/>
    <property type="evidence" value="ECO:0007669"/>
    <property type="project" value="UniProtKB-SubCell"/>
</dbReference>
<dbReference type="InterPro" id="IPR029055">
    <property type="entry name" value="Ntn_hydrolases_N"/>
</dbReference>
<evidence type="ECO:0000256" key="4">
    <source>
        <dbReference type="RuleBase" id="RU004203"/>
    </source>
</evidence>
<reference evidence="5 6" key="1">
    <citation type="submission" date="2017-12" db="EMBL/GenBank/DDBJ databases">
        <title>Sequencing, de novo assembly and annotation of complete genome of a new Thraustochytrid species, strain FCC1311.</title>
        <authorList>
            <person name="Sedici K."/>
            <person name="Godart F."/>
            <person name="Aiese Cigliano R."/>
            <person name="Sanseverino W."/>
            <person name="Barakat M."/>
            <person name="Ortet P."/>
            <person name="Marechal E."/>
            <person name="Cagnac O."/>
            <person name="Amato A."/>
        </authorList>
    </citation>
    <scope>NUCLEOTIDE SEQUENCE [LARGE SCALE GENOMIC DNA]</scope>
</reference>
<dbReference type="InterPro" id="IPR035206">
    <property type="entry name" value="Proteasome_beta2"/>
</dbReference>
<dbReference type="CDD" id="cd03758">
    <property type="entry name" value="proteasome_beta_type_2"/>
    <property type="match status" value="1"/>
</dbReference>
<dbReference type="SUPFAM" id="SSF56235">
    <property type="entry name" value="N-terminal nucleophile aminohydrolases (Ntn hydrolases)"/>
    <property type="match status" value="1"/>
</dbReference>
<dbReference type="GO" id="GO:0005634">
    <property type="term" value="C:nucleus"/>
    <property type="evidence" value="ECO:0007669"/>
    <property type="project" value="UniProtKB-SubCell"/>
</dbReference>